<dbReference type="EMBL" id="PITJ01001673">
    <property type="protein sequence ID" value="TBT98617.1"/>
    <property type="molecule type" value="Genomic_DNA"/>
</dbReference>
<evidence type="ECO:0000313" key="5">
    <source>
        <dbReference type="Proteomes" id="UP000292362"/>
    </source>
</evidence>
<organism evidence="3 4">
    <name type="scientific">Hamiltosporidium tvaerminnensis</name>
    <dbReference type="NCBI Taxonomy" id="1176355"/>
    <lineage>
        <taxon>Eukaryota</taxon>
        <taxon>Fungi</taxon>
        <taxon>Fungi incertae sedis</taxon>
        <taxon>Microsporidia</taxon>
        <taxon>Dubosqiidae</taxon>
        <taxon>Hamiltosporidium</taxon>
    </lineage>
</organism>
<evidence type="ECO:0000256" key="1">
    <source>
        <dbReference type="SAM" id="SignalP"/>
    </source>
</evidence>
<keyword evidence="4" id="KW-1185">Reference proteome</keyword>
<comment type="caution">
    <text evidence="3">The sequence shown here is derived from an EMBL/GenBank/DDBJ whole genome shotgun (WGS) entry which is preliminary data.</text>
</comment>
<evidence type="ECO:0000313" key="3">
    <source>
        <dbReference type="EMBL" id="TBU20105.1"/>
    </source>
</evidence>
<protein>
    <submittedName>
        <fullName evidence="3">Uncharacterized protein</fullName>
    </submittedName>
</protein>
<accession>A0A4Q9M0K0</accession>
<dbReference type="AlphaFoldDB" id="A0A4Q9M0K0"/>
<dbReference type="Proteomes" id="UP000292282">
    <property type="component" value="Unassembled WGS sequence"/>
</dbReference>
<name>A0A4Q9M0K0_9MICR</name>
<proteinExistence type="predicted"/>
<dbReference type="VEuPathDB" id="MicrosporidiaDB:CWI38_0132p0060"/>
<evidence type="ECO:0000313" key="2">
    <source>
        <dbReference type="EMBL" id="TBT98617.1"/>
    </source>
</evidence>
<keyword evidence="1" id="KW-0732">Signal</keyword>
<dbReference type="VEuPathDB" id="MicrosporidiaDB:CWI37_1673p0010"/>
<feature type="chain" id="PRO_5033445378" evidence="1">
    <location>
        <begin position="24"/>
        <end position="204"/>
    </location>
</feature>
<dbReference type="EMBL" id="PITK01000132">
    <property type="protein sequence ID" value="TBU20105.1"/>
    <property type="molecule type" value="Genomic_DNA"/>
</dbReference>
<dbReference type="Proteomes" id="UP000292362">
    <property type="component" value="Unassembled WGS sequence"/>
</dbReference>
<gene>
    <name evidence="2" type="ORF">CWI37_1673p0010</name>
    <name evidence="3" type="ORF">CWI38_0132p0060</name>
</gene>
<feature type="signal peptide" evidence="1">
    <location>
        <begin position="1"/>
        <end position="23"/>
    </location>
</feature>
<sequence length="204" mass="24217">MKNNAKKFFLMILIFFNTNIISTNEHETIVNEIRCVKEKLYEINEIIAYKSRNVNNRKYFFSLDRQKSTKRRYCAQANITTDYSFTSVVSTQDIKEFSSMVKDLKEYLKTNPYKNFDFNKSDIFSKKMLDIFNSLLNIVSLIDCTNKDFNLKKEELNTYVCYLIDKYKTSLNLNCCGLLLEIYFFTISKFLIQIEILIVSLQKN</sequence>
<reference evidence="4 5" key="1">
    <citation type="submission" date="2017-12" db="EMBL/GenBank/DDBJ databases">
        <authorList>
            <person name="Pombert J.-F."/>
            <person name="Haag K.L."/>
            <person name="Ebert D."/>
        </authorList>
    </citation>
    <scope>NUCLEOTIDE SEQUENCE [LARGE SCALE GENOMIC DNA]</scope>
    <source>
        <strain evidence="2">FI-OER-3-3</strain>
        <strain evidence="3">IL-G-3</strain>
    </source>
</reference>
<evidence type="ECO:0000313" key="4">
    <source>
        <dbReference type="Proteomes" id="UP000292282"/>
    </source>
</evidence>